<dbReference type="InterPro" id="IPR014756">
    <property type="entry name" value="Ig_E-set"/>
</dbReference>
<dbReference type="InterPro" id="IPR032640">
    <property type="entry name" value="AMPK1_CBM"/>
</dbReference>
<evidence type="ECO:0000313" key="4">
    <source>
        <dbReference type="Proteomes" id="UP000002415"/>
    </source>
</evidence>
<proteinExistence type="inferred from homology"/>
<comment type="similarity">
    <text evidence="1">Belongs to the 5'-AMP-activated protein kinase beta subunit family.</text>
</comment>
<evidence type="ECO:0000313" key="3">
    <source>
        <dbReference type="EMBL" id="ABS61027.1"/>
    </source>
</evidence>
<dbReference type="eggNOG" id="COG0296">
    <property type="taxonomic scope" value="Bacteria"/>
</dbReference>
<dbReference type="CDD" id="cd02859">
    <property type="entry name" value="E_set_AMPKbeta_like_N"/>
    <property type="match status" value="1"/>
</dbReference>
<dbReference type="InterPro" id="IPR050827">
    <property type="entry name" value="CRP1_MDG1_kinase"/>
</dbReference>
<reference evidence="3 4" key="1">
    <citation type="submission" date="2007-07" db="EMBL/GenBank/DDBJ databases">
        <title>Complete sequence of Fervidobacterium nodosum Rt17-B1.</title>
        <authorList>
            <consortium name="US DOE Joint Genome Institute"/>
            <person name="Copeland A."/>
            <person name="Lucas S."/>
            <person name="Lapidus A."/>
            <person name="Barry K."/>
            <person name="Glavina del Rio T."/>
            <person name="Dalin E."/>
            <person name="Tice H."/>
            <person name="Pitluck S."/>
            <person name="Saunders E."/>
            <person name="Brettin T."/>
            <person name="Bruce D."/>
            <person name="Detter J.C."/>
            <person name="Han C."/>
            <person name="Schmutz J."/>
            <person name="Larimer F."/>
            <person name="Land M."/>
            <person name="Hauser L."/>
            <person name="Kyrpides N."/>
            <person name="Mikhailova N."/>
            <person name="Nelson K."/>
            <person name="Gogarten J.P."/>
            <person name="Noll K."/>
            <person name="Richardson P."/>
        </authorList>
    </citation>
    <scope>NUCLEOTIDE SEQUENCE [LARGE SCALE GENOMIC DNA]</scope>
    <source>
        <strain evidence="4">ATCC 35602 / DSM 5306 / Rt17-B1</strain>
    </source>
</reference>
<dbReference type="STRING" id="381764.Fnod_1180"/>
<name>A7HM94_FERNB</name>
<dbReference type="Gene3D" id="2.60.40.10">
    <property type="entry name" value="Immunoglobulins"/>
    <property type="match status" value="3"/>
</dbReference>
<dbReference type="Pfam" id="PF02922">
    <property type="entry name" value="CBM_48"/>
    <property type="match status" value="1"/>
</dbReference>
<dbReference type="PANTHER" id="PTHR10343">
    <property type="entry name" value="5'-AMP-ACTIVATED PROTEIN KINASE , BETA SUBUNIT"/>
    <property type="match status" value="1"/>
</dbReference>
<dbReference type="GO" id="GO:0004553">
    <property type="term" value="F:hydrolase activity, hydrolyzing O-glycosyl compounds"/>
    <property type="evidence" value="ECO:0007669"/>
    <property type="project" value="InterPro"/>
</dbReference>
<dbReference type="PROSITE" id="PS51166">
    <property type="entry name" value="CBM20"/>
    <property type="match status" value="1"/>
</dbReference>
<dbReference type="CDD" id="cd07184">
    <property type="entry name" value="E_set_Isoamylase_like_N"/>
    <property type="match status" value="2"/>
</dbReference>
<dbReference type="InterPro" id="IPR013783">
    <property type="entry name" value="Ig-like_fold"/>
</dbReference>
<dbReference type="Pfam" id="PF16561">
    <property type="entry name" value="AMPK1_CBM"/>
    <property type="match status" value="2"/>
</dbReference>
<sequence length="648" mass="71744">MKGYKLLIVLVISVLLISVTSIFAGVKFVNGKVVFTFKAEANVVYLAGNFNNWNPTAWPMKLTDGVWTYEVELKPGSYQYKYVIDGKTWKEDPEAPAYVDDGFGGKNGAFTLTADGKILGEQGTQQSQGKKYELNEKRENTIFVDPDGYVVIRINAPGAKHVFIAGSFNNWNDKDTECYYVDAGWWEAVLELSPGIYEYKFIIDGNWTVDPNAFGYTDDGFGGKNAVLEVAKEGGKLIVRAPQNATKSEGAKEEKTQEQVTTAETVKPGLSIDGNKVIFAVKKENAQEAYLAGSFNSWNPKALKMQLVNGYWVASLVLQPGTYEYKYVFLIGGNYVWEEDPNAPGYKSDGYGGKNGIFKLVQKDGKISIEELQQTAGGLPVKGEYKFKYEFKTDSTKFLVGSAFSNTLTLLFQPNEEISLGITYDGANISNANVKLYKDNYGFELFYKSPFAYVSDDSLYSIGKNTGALFKYSLGDYLLITGVGYESGKLPWIVGIDGKMYKLYVSQDYFSSDVAIVGEISLPETFGLSICGMYSLDQTFFVSTTFSLNAFGIYASFDGTNIYGKIRTTLGKDTISLDGRYDISYSSINVSATYATEGIEYYIGTDLSNVDAKVTFIMKDKKLSLGLKTDISDFINRTYLSLSGEVNF</sequence>
<dbReference type="HOGENOM" id="CLU_415565_0_0_0"/>
<dbReference type="GO" id="GO:0005975">
    <property type="term" value="P:carbohydrate metabolic process"/>
    <property type="evidence" value="ECO:0007669"/>
    <property type="project" value="InterPro"/>
</dbReference>
<dbReference type="GO" id="GO:2001070">
    <property type="term" value="F:starch binding"/>
    <property type="evidence" value="ECO:0007669"/>
    <property type="project" value="InterPro"/>
</dbReference>
<reference evidence="3 4" key="2">
    <citation type="journal article" date="2009" name="Proc. Natl. Acad. Sci. U.S.A.">
        <title>On the chimeric nature, thermophilic origin, and phylogenetic placement of the Thermotogales.</title>
        <authorList>
            <person name="Zhaxybayeva O."/>
            <person name="Swithers K.S."/>
            <person name="Lapierre P."/>
            <person name="Fournier G.P."/>
            <person name="Bickhart D.M."/>
            <person name="DeBoy R.T."/>
            <person name="Nelson K.E."/>
            <person name="Nesbo C.L."/>
            <person name="Doolittle W.F."/>
            <person name="Gogarten J.P."/>
            <person name="Noll K.M."/>
        </authorList>
    </citation>
    <scope>NUCLEOTIDE SEQUENCE [LARGE SCALE GENOMIC DNA]</scope>
    <source>
        <strain evidence="4">ATCC 35602 / DSM 5306 / Rt17-B1</strain>
    </source>
</reference>
<dbReference type="Proteomes" id="UP000002415">
    <property type="component" value="Chromosome"/>
</dbReference>
<keyword evidence="4" id="KW-1185">Reference proteome</keyword>
<keyword evidence="3" id="KW-0378">Hydrolase</keyword>
<dbReference type="RefSeq" id="WP_011994339.1">
    <property type="nucleotide sequence ID" value="NC_009718.1"/>
</dbReference>
<dbReference type="SUPFAM" id="SSF81296">
    <property type="entry name" value="E set domains"/>
    <property type="match status" value="3"/>
</dbReference>
<dbReference type="OrthoDB" id="9811945at2"/>
<dbReference type="KEGG" id="fno:Fnod_1180"/>
<feature type="domain" description="CBM20" evidence="2">
    <location>
        <begin position="269"/>
        <end position="363"/>
    </location>
</feature>
<dbReference type="InterPro" id="IPR004193">
    <property type="entry name" value="Glyco_hydro_13_N"/>
</dbReference>
<dbReference type="SMART" id="SM01065">
    <property type="entry name" value="CBM_2"/>
    <property type="match status" value="3"/>
</dbReference>
<dbReference type="PANTHER" id="PTHR10343:SF84">
    <property type="entry name" value="5'-AMP-ACTIVATED PROTEIN KINASE SUBUNIT BETA-1"/>
    <property type="match status" value="1"/>
</dbReference>
<accession>A7HM94</accession>
<organism evidence="3 4">
    <name type="scientific">Fervidobacterium nodosum (strain ATCC 35602 / DSM 5306 / Rt17-B1)</name>
    <dbReference type="NCBI Taxonomy" id="381764"/>
    <lineage>
        <taxon>Bacteria</taxon>
        <taxon>Thermotogati</taxon>
        <taxon>Thermotogota</taxon>
        <taxon>Thermotogae</taxon>
        <taxon>Thermotogales</taxon>
        <taxon>Fervidobacteriaceae</taxon>
        <taxon>Fervidobacterium</taxon>
    </lineage>
</organism>
<dbReference type="AlphaFoldDB" id="A7HM94"/>
<dbReference type="CAZy" id="CBM48">
    <property type="family name" value="Carbohydrate-Binding Module Family 48"/>
</dbReference>
<dbReference type="EMBL" id="CP000771">
    <property type="protein sequence ID" value="ABS61027.1"/>
    <property type="molecule type" value="Genomic_DNA"/>
</dbReference>
<evidence type="ECO:0000256" key="1">
    <source>
        <dbReference type="ARBA" id="ARBA00010926"/>
    </source>
</evidence>
<dbReference type="InterPro" id="IPR002044">
    <property type="entry name" value="CBM20"/>
</dbReference>
<gene>
    <name evidence="3" type="ordered locus">Fnod_1180</name>
</gene>
<protein>
    <submittedName>
        <fullName evidence="3">Glycoside hydrolase family 13 domain protein</fullName>
    </submittedName>
</protein>
<evidence type="ECO:0000259" key="2">
    <source>
        <dbReference type="PROSITE" id="PS51166"/>
    </source>
</evidence>